<keyword evidence="3" id="KW-1185">Reference proteome</keyword>
<reference evidence="2 3" key="1">
    <citation type="submission" date="2019-01" db="EMBL/GenBank/DDBJ databases">
        <authorList>
            <consortium name="Pathogen Informatics"/>
        </authorList>
    </citation>
    <scope>NUCLEOTIDE SEQUENCE [LARGE SCALE GENOMIC DNA]</scope>
    <source>
        <strain evidence="2 3">NCTC10172</strain>
    </source>
</reference>
<evidence type="ECO:0000313" key="2">
    <source>
        <dbReference type="EMBL" id="VEU82059.1"/>
    </source>
</evidence>
<sequence length="95" mass="10926">MEELGFNMEKIRQGVYTLSEPMKQLEADLKNDNVIYNNNPILKWCLSNTQAKVDVNGNIQPSKLNSIYKRIDGTVALIIAYAVLNRYKLDFENMV</sequence>
<dbReference type="Pfam" id="PF20441">
    <property type="entry name" value="TerL_nuclease"/>
    <property type="match status" value="1"/>
</dbReference>
<evidence type="ECO:0000313" key="3">
    <source>
        <dbReference type="Proteomes" id="UP000290909"/>
    </source>
</evidence>
<dbReference type="Proteomes" id="UP000290909">
    <property type="component" value="Chromosome"/>
</dbReference>
<dbReference type="PANTHER" id="PTHR41287:SF1">
    <property type="entry name" value="PROTEIN YMFN"/>
    <property type="match status" value="1"/>
</dbReference>
<protein>
    <submittedName>
        <fullName evidence="2">Phage terminase-like protein, large subunit</fullName>
    </submittedName>
</protein>
<name>A0A449BHX8_9MOLU</name>
<dbReference type="AlphaFoldDB" id="A0A449BHX8"/>
<evidence type="ECO:0000259" key="1">
    <source>
        <dbReference type="Pfam" id="PF20441"/>
    </source>
</evidence>
<dbReference type="EMBL" id="LR215050">
    <property type="protein sequence ID" value="VEU82059.1"/>
    <property type="molecule type" value="Genomic_DNA"/>
</dbReference>
<dbReference type="RefSeq" id="WP_084145062.1">
    <property type="nucleotide sequence ID" value="NZ_LR215050.1"/>
</dbReference>
<dbReference type="InterPro" id="IPR005021">
    <property type="entry name" value="Terminase_largesu-like"/>
</dbReference>
<dbReference type="KEGG" id="ahk:NCTC10172_00065"/>
<dbReference type="STRING" id="1408416.GCA_000702765_00140"/>
<gene>
    <name evidence="2" type="ORF">NCTC10172_00065</name>
</gene>
<dbReference type="PANTHER" id="PTHR41287">
    <property type="match status" value="1"/>
</dbReference>
<feature type="domain" description="Terminase large subunit-like endonuclease" evidence="1">
    <location>
        <begin position="4"/>
        <end position="81"/>
    </location>
</feature>
<accession>A0A449BHX8</accession>
<dbReference type="InterPro" id="IPR046462">
    <property type="entry name" value="TerL_nuclease"/>
</dbReference>
<proteinExistence type="predicted"/>
<organism evidence="2 3">
    <name type="scientific">Acholeplasma hippikon</name>
    <dbReference type="NCBI Taxonomy" id="264636"/>
    <lineage>
        <taxon>Bacteria</taxon>
        <taxon>Bacillati</taxon>
        <taxon>Mycoplasmatota</taxon>
        <taxon>Mollicutes</taxon>
        <taxon>Acholeplasmatales</taxon>
        <taxon>Acholeplasmataceae</taxon>
        <taxon>Acholeplasma</taxon>
    </lineage>
</organism>
<dbReference type="GO" id="GO:0004519">
    <property type="term" value="F:endonuclease activity"/>
    <property type="evidence" value="ECO:0007669"/>
    <property type="project" value="InterPro"/>
</dbReference>